<proteinExistence type="predicted"/>
<evidence type="ECO:0000256" key="3">
    <source>
        <dbReference type="SAM" id="SignalP"/>
    </source>
</evidence>
<dbReference type="PaxDb" id="35128-Thaps8927"/>
<evidence type="ECO:0000313" key="5">
    <source>
        <dbReference type="Proteomes" id="UP000001449"/>
    </source>
</evidence>
<keyword evidence="3" id="KW-0732">Signal</keyword>
<dbReference type="KEGG" id="tps:THAPSDRAFT_8927"/>
<keyword evidence="5" id="KW-1185">Reference proteome</keyword>
<keyword evidence="2" id="KW-0812">Transmembrane</keyword>
<feature type="signal peptide" evidence="3">
    <location>
        <begin position="1"/>
        <end position="19"/>
    </location>
</feature>
<accession>B8C9W3</accession>
<feature type="transmembrane region" description="Helical" evidence="2">
    <location>
        <begin position="605"/>
        <end position="629"/>
    </location>
</feature>
<feature type="chain" id="PRO_5002866419" evidence="3">
    <location>
        <begin position="20"/>
        <end position="661"/>
    </location>
</feature>
<reference evidence="4 5" key="2">
    <citation type="journal article" date="2008" name="Nature">
        <title>The Phaeodactylum genome reveals the evolutionary history of diatom genomes.</title>
        <authorList>
            <person name="Bowler C."/>
            <person name="Allen A.E."/>
            <person name="Badger J.H."/>
            <person name="Grimwood J."/>
            <person name="Jabbari K."/>
            <person name="Kuo A."/>
            <person name="Maheswari U."/>
            <person name="Martens C."/>
            <person name="Maumus F."/>
            <person name="Otillar R.P."/>
            <person name="Rayko E."/>
            <person name="Salamov A."/>
            <person name="Vandepoele K."/>
            <person name="Beszteri B."/>
            <person name="Gruber A."/>
            <person name="Heijde M."/>
            <person name="Katinka M."/>
            <person name="Mock T."/>
            <person name="Valentin K."/>
            <person name="Verret F."/>
            <person name="Berges J.A."/>
            <person name="Brownlee C."/>
            <person name="Cadoret J.P."/>
            <person name="Chiovitti A."/>
            <person name="Choi C.J."/>
            <person name="Coesel S."/>
            <person name="De Martino A."/>
            <person name="Detter J.C."/>
            <person name="Durkin C."/>
            <person name="Falciatore A."/>
            <person name="Fournet J."/>
            <person name="Haruta M."/>
            <person name="Huysman M.J."/>
            <person name="Jenkins B.D."/>
            <person name="Jiroutova K."/>
            <person name="Jorgensen R.E."/>
            <person name="Joubert Y."/>
            <person name="Kaplan A."/>
            <person name="Kroger N."/>
            <person name="Kroth P.G."/>
            <person name="La Roche J."/>
            <person name="Lindquist E."/>
            <person name="Lommer M."/>
            <person name="Martin-Jezequel V."/>
            <person name="Lopez P.J."/>
            <person name="Lucas S."/>
            <person name="Mangogna M."/>
            <person name="McGinnis K."/>
            <person name="Medlin L.K."/>
            <person name="Montsant A."/>
            <person name="Oudot-Le Secq M.P."/>
            <person name="Napoli C."/>
            <person name="Obornik M."/>
            <person name="Parker M.S."/>
            <person name="Petit J.L."/>
            <person name="Porcel B.M."/>
            <person name="Poulsen N."/>
            <person name="Robison M."/>
            <person name="Rychlewski L."/>
            <person name="Rynearson T.A."/>
            <person name="Schmutz J."/>
            <person name="Shapiro H."/>
            <person name="Siaut M."/>
            <person name="Stanley M."/>
            <person name="Sussman M.R."/>
            <person name="Taylor A.R."/>
            <person name="Vardi A."/>
            <person name="von Dassow P."/>
            <person name="Vyverman W."/>
            <person name="Willis A."/>
            <person name="Wyrwicz L.S."/>
            <person name="Rokhsar D.S."/>
            <person name="Weissenbach J."/>
            <person name="Armbrust E.V."/>
            <person name="Green B.R."/>
            <person name="Van de Peer Y."/>
            <person name="Grigoriev I.V."/>
        </authorList>
    </citation>
    <scope>NUCLEOTIDE SEQUENCE [LARGE SCALE GENOMIC DNA]</scope>
    <source>
        <strain evidence="4 5">CCMP1335</strain>
    </source>
</reference>
<evidence type="ECO:0000256" key="2">
    <source>
        <dbReference type="SAM" id="Phobius"/>
    </source>
</evidence>
<dbReference type="RefSeq" id="XP_002292940.1">
    <property type="nucleotide sequence ID" value="XM_002292904.1"/>
</dbReference>
<keyword evidence="2" id="KW-1133">Transmembrane helix</keyword>
<feature type="region of interest" description="Disordered" evidence="1">
    <location>
        <begin position="100"/>
        <end position="127"/>
    </location>
</feature>
<evidence type="ECO:0000313" key="4">
    <source>
        <dbReference type="EMBL" id="EED89401.1"/>
    </source>
</evidence>
<organism evidence="4 5">
    <name type="scientific">Thalassiosira pseudonana</name>
    <name type="common">Marine diatom</name>
    <name type="synonym">Cyclotella nana</name>
    <dbReference type="NCBI Taxonomy" id="35128"/>
    <lineage>
        <taxon>Eukaryota</taxon>
        <taxon>Sar</taxon>
        <taxon>Stramenopiles</taxon>
        <taxon>Ochrophyta</taxon>
        <taxon>Bacillariophyta</taxon>
        <taxon>Coscinodiscophyceae</taxon>
        <taxon>Thalassiosirophycidae</taxon>
        <taxon>Thalassiosirales</taxon>
        <taxon>Thalassiosiraceae</taxon>
        <taxon>Thalassiosira</taxon>
    </lineage>
</organism>
<dbReference type="GeneID" id="7443221"/>
<gene>
    <name evidence="4" type="ORF">THAPSDRAFT_8927</name>
</gene>
<keyword evidence="2" id="KW-0472">Membrane</keyword>
<name>B8C9W3_THAPS</name>
<dbReference type="AlphaFoldDB" id="B8C9W3"/>
<sequence>MVQSISLLLPLLLSTQAIAATTTKRLRRNLGTESTVDTPSQPSRSLLSSSEQQSLCSCSPTKFTFTLALLQTCKNNDIVNNEGIEGAFCFVEDDFGLADVNPASRNDEEPVRDLQQRQGDNDNLDTVDMTPVEVTSVQFIEFDTKGDLTVIHQDNTYSIPSNNTLKDGDMLTFYSASSFLDVSSSSTLEKQMEYVPGGASLILYGKTEDGKTVRNRFFWLYTNDCESGEPVSDGNSIGWVVLEKVAGAWPKFCSATSENSPTISPRTLEPSYEPTKAPMMEDMSMSMNLVDCIDNEDGNGIDGSFKLFSKGGKSGRCGKSGKGTAVAFGGKSSKAHGFSVSAEANAGSGKSSKASLSEEVGYVDESMSYMANAGSGKSSKATPSDEVEYIDGSMSYISVSFTDGATGLQSKAKSEKVRAVSIDVDESISYMSVSFADGATELQSKAKSEKIKVASIDTKSAKSFEAFLDASMSYSQLEPFLPSMSFAGVSALGSKSSKAVMSIISSKSSKSMSYAAKSSKSITPLPASKSGKAMLASSSFSSKSSKETLSMTDGLDAPDSASDITADYEVDDKLITDDELTSSNLDSGSKYITRNTTVGDNSTPAWPFIVGASVAGVLGAAFLVIRLLYCDFNPLTSILIPHSHSPRTSTNAAKDKAKYSF</sequence>
<reference evidence="4 5" key="1">
    <citation type="journal article" date="2004" name="Science">
        <title>The genome of the diatom Thalassiosira pseudonana: ecology, evolution, and metabolism.</title>
        <authorList>
            <person name="Armbrust E.V."/>
            <person name="Berges J.A."/>
            <person name="Bowler C."/>
            <person name="Green B.R."/>
            <person name="Martinez D."/>
            <person name="Putnam N.H."/>
            <person name="Zhou S."/>
            <person name="Allen A.E."/>
            <person name="Apt K.E."/>
            <person name="Bechner M."/>
            <person name="Brzezinski M.A."/>
            <person name="Chaal B.K."/>
            <person name="Chiovitti A."/>
            <person name="Davis A.K."/>
            <person name="Demarest M.S."/>
            <person name="Detter J.C."/>
            <person name="Glavina T."/>
            <person name="Goodstein D."/>
            <person name="Hadi M.Z."/>
            <person name="Hellsten U."/>
            <person name="Hildebrand M."/>
            <person name="Jenkins B.D."/>
            <person name="Jurka J."/>
            <person name="Kapitonov V.V."/>
            <person name="Kroger N."/>
            <person name="Lau W.W."/>
            <person name="Lane T.W."/>
            <person name="Larimer F.W."/>
            <person name="Lippmeier J.C."/>
            <person name="Lucas S."/>
            <person name="Medina M."/>
            <person name="Montsant A."/>
            <person name="Obornik M."/>
            <person name="Parker M.S."/>
            <person name="Palenik B."/>
            <person name="Pazour G.J."/>
            <person name="Richardson P.M."/>
            <person name="Rynearson T.A."/>
            <person name="Saito M.A."/>
            <person name="Schwartz D.C."/>
            <person name="Thamatrakoln K."/>
            <person name="Valentin K."/>
            <person name="Vardi A."/>
            <person name="Wilkerson F.P."/>
            <person name="Rokhsar D.S."/>
        </authorList>
    </citation>
    <scope>NUCLEOTIDE SEQUENCE [LARGE SCALE GENOMIC DNA]</scope>
    <source>
        <strain evidence="4 5">CCMP1335</strain>
    </source>
</reference>
<evidence type="ECO:0000256" key="1">
    <source>
        <dbReference type="SAM" id="MobiDB-lite"/>
    </source>
</evidence>
<dbReference type="InParanoid" id="B8C9W3"/>
<dbReference type="Proteomes" id="UP000001449">
    <property type="component" value="Chromosome 12"/>
</dbReference>
<feature type="compositionally biased region" description="Basic and acidic residues" evidence="1">
    <location>
        <begin position="105"/>
        <end position="115"/>
    </location>
</feature>
<dbReference type="HOGENOM" id="CLU_415350_0_0_1"/>
<dbReference type="EMBL" id="CM000647">
    <property type="protein sequence ID" value="EED89401.1"/>
    <property type="molecule type" value="Genomic_DNA"/>
</dbReference>
<protein>
    <submittedName>
        <fullName evidence="4">Uncharacterized protein</fullName>
    </submittedName>
</protein>